<keyword evidence="1" id="KW-0812">Transmembrane</keyword>
<feature type="transmembrane region" description="Helical" evidence="1">
    <location>
        <begin position="12"/>
        <end position="32"/>
    </location>
</feature>
<dbReference type="RefSeq" id="WP_042577144.1">
    <property type="nucleotide sequence ID" value="NZ_JXQQ01000007.1"/>
</dbReference>
<feature type="transmembrane region" description="Helical" evidence="1">
    <location>
        <begin position="177"/>
        <end position="198"/>
    </location>
</feature>
<comment type="caution">
    <text evidence="3">The sequence shown here is derived from an EMBL/GenBank/DDBJ whole genome shotgun (WGS) entry which is preliminary data.</text>
</comment>
<evidence type="ECO:0000256" key="1">
    <source>
        <dbReference type="PROSITE-ProRule" id="PRU00244"/>
    </source>
</evidence>
<dbReference type="PANTHER" id="PTHR35152">
    <property type="entry name" value="DOMAIN SIGNALLING PROTEIN, PUTATIVE (AFU_ORTHOLOGUE AFUA_5G11310)-RELATED"/>
    <property type="match status" value="1"/>
</dbReference>
<feature type="domain" description="MHYT" evidence="2">
    <location>
        <begin position="9"/>
        <end position="198"/>
    </location>
</feature>
<dbReference type="EMBL" id="JXQQ01000007">
    <property type="protein sequence ID" value="KIQ36239.1"/>
    <property type="molecule type" value="Genomic_DNA"/>
</dbReference>
<dbReference type="GO" id="GO:0016301">
    <property type="term" value="F:kinase activity"/>
    <property type="evidence" value="ECO:0007669"/>
    <property type="project" value="UniProtKB-KW"/>
</dbReference>
<sequence>MNITIVPEYDVPLVALSYAIAVIGSLVALSAARTIVGSDGRINFYSAISAGVALGGIGVWSMHFVGMLAIDLKMGVGYSMYETVISLVAAVVATSAALSYVAKGRKDPRRIAVAGTLLGGGVAVMHYLGMHGMRFGGFVDWSTPVVLLSVVIAIAAASAALWLAFNTNTWRSRILGALVMGVAVCAMHYTGMAAADFICTTANPRAIPSGLAVVSALQMPVWVILLAIGGAFLLATDQILRATALPSR</sequence>
<evidence type="ECO:0000259" key="2">
    <source>
        <dbReference type="PROSITE" id="PS50924"/>
    </source>
</evidence>
<feature type="transmembrane region" description="Helical" evidence="1">
    <location>
        <begin position="141"/>
        <end position="165"/>
    </location>
</feature>
<keyword evidence="3" id="KW-0418">Kinase</keyword>
<name>A0A0D0MZG8_VARPD</name>
<keyword evidence="1" id="KW-1133">Transmembrane helix</keyword>
<feature type="transmembrane region" description="Helical" evidence="1">
    <location>
        <begin position="210"/>
        <end position="235"/>
    </location>
</feature>
<feature type="transmembrane region" description="Helical" evidence="1">
    <location>
        <begin position="83"/>
        <end position="102"/>
    </location>
</feature>
<dbReference type="OrthoDB" id="3763366at2"/>
<dbReference type="GO" id="GO:0016020">
    <property type="term" value="C:membrane"/>
    <property type="evidence" value="ECO:0007669"/>
    <property type="project" value="UniProtKB-UniRule"/>
</dbReference>
<reference evidence="3 4" key="1">
    <citation type="submission" date="2014-12" db="EMBL/GenBank/DDBJ databases">
        <title>16Stimator: statistical estimation of ribosomal gene copy numbers from draft genome assemblies.</title>
        <authorList>
            <person name="Perisin M.A."/>
            <person name="Vetter M."/>
            <person name="Gilbert J.A."/>
            <person name="Bergelson J."/>
        </authorList>
    </citation>
    <scope>NUCLEOTIDE SEQUENCE [LARGE SCALE GENOMIC DNA]</scope>
    <source>
        <strain evidence="3 4">MEDvA23</strain>
    </source>
</reference>
<accession>A0A0D0MZG8</accession>
<keyword evidence="1" id="KW-0472">Membrane</keyword>
<keyword evidence="3" id="KW-0808">Transferase</keyword>
<dbReference type="Proteomes" id="UP000032067">
    <property type="component" value="Unassembled WGS sequence"/>
</dbReference>
<dbReference type="InterPro" id="IPR005330">
    <property type="entry name" value="MHYT_dom"/>
</dbReference>
<feature type="transmembrane region" description="Helical" evidence="1">
    <location>
        <begin position="44"/>
        <end position="63"/>
    </location>
</feature>
<evidence type="ECO:0000313" key="4">
    <source>
        <dbReference type="Proteomes" id="UP000032067"/>
    </source>
</evidence>
<dbReference type="AlphaFoldDB" id="A0A0D0MZG8"/>
<proteinExistence type="predicted"/>
<feature type="transmembrane region" description="Helical" evidence="1">
    <location>
        <begin position="111"/>
        <end position="129"/>
    </location>
</feature>
<organism evidence="3 4">
    <name type="scientific">Variovorax paradoxus</name>
    <dbReference type="NCBI Taxonomy" id="34073"/>
    <lineage>
        <taxon>Bacteria</taxon>
        <taxon>Pseudomonadati</taxon>
        <taxon>Pseudomonadota</taxon>
        <taxon>Betaproteobacteria</taxon>
        <taxon>Burkholderiales</taxon>
        <taxon>Comamonadaceae</taxon>
        <taxon>Variovorax</taxon>
    </lineage>
</organism>
<dbReference type="PANTHER" id="PTHR35152:SF1">
    <property type="entry name" value="DOMAIN SIGNALLING PROTEIN, PUTATIVE (AFU_ORTHOLOGUE AFUA_5G11310)-RELATED"/>
    <property type="match status" value="1"/>
</dbReference>
<dbReference type="PROSITE" id="PS50924">
    <property type="entry name" value="MHYT"/>
    <property type="match status" value="1"/>
</dbReference>
<dbReference type="Pfam" id="PF03707">
    <property type="entry name" value="MHYT"/>
    <property type="match status" value="3"/>
</dbReference>
<protein>
    <submittedName>
        <fullName evidence="3">Histidine kinase</fullName>
    </submittedName>
</protein>
<evidence type="ECO:0000313" key="3">
    <source>
        <dbReference type="EMBL" id="KIQ36239.1"/>
    </source>
</evidence>
<gene>
    <name evidence="3" type="ORF">RT97_02150</name>
</gene>